<organism evidence="1 2">
    <name type="scientific">Saccharicrinis fermentans DSM 9555 = JCM 21142</name>
    <dbReference type="NCBI Taxonomy" id="869213"/>
    <lineage>
        <taxon>Bacteria</taxon>
        <taxon>Pseudomonadati</taxon>
        <taxon>Bacteroidota</taxon>
        <taxon>Bacteroidia</taxon>
        <taxon>Marinilabiliales</taxon>
        <taxon>Marinilabiliaceae</taxon>
        <taxon>Saccharicrinis</taxon>
    </lineage>
</organism>
<gene>
    <name evidence="1" type="ORF">JCM21142_93901</name>
</gene>
<dbReference type="AlphaFoldDB" id="W7YKX9"/>
<dbReference type="EMBL" id="BAMD01000072">
    <property type="protein sequence ID" value="GAF05176.1"/>
    <property type="molecule type" value="Genomic_DNA"/>
</dbReference>
<proteinExistence type="predicted"/>
<accession>W7YKX9</accession>
<protein>
    <recommendedName>
        <fullName evidence="3">DUF3108 domain-containing protein</fullName>
    </recommendedName>
</protein>
<comment type="caution">
    <text evidence="1">The sequence shown here is derived from an EMBL/GenBank/DDBJ whole genome shotgun (WGS) entry which is preliminary data.</text>
</comment>
<keyword evidence="2" id="KW-1185">Reference proteome</keyword>
<dbReference type="eggNOG" id="ENOG502ZAWY">
    <property type="taxonomic scope" value="Bacteria"/>
</dbReference>
<reference evidence="1 2" key="1">
    <citation type="journal article" date="2014" name="Genome Announc.">
        <title>Draft Genome Sequence of Cytophaga fermentans JCM 21142T, a Facultative Anaerobe Isolated from Marine Mud.</title>
        <authorList>
            <person name="Starns D."/>
            <person name="Oshima K."/>
            <person name="Suda W."/>
            <person name="Iino T."/>
            <person name="Yuki M."/>
            <person name="Inoue J."/>
            <person name="Kitamura K."/>
            <person name="Iida T."/>
            <person name="Darby A."/>
            <person name="Hattori M."/>
            <person name="Ohkuma M."/>
        </authorList>
    </citation>
    <scope>NUCLEOTIDE SEQUENCE [LARGE SCALE GENOMIC DNA]</scope>
    <source>
        <strain evidence="1 2">JCM 21142</strain>
    </source>
</reference>
<sequence>MWRKNLIVVLCMFCVGFTQGKAQCDIENYSFEGGEVVTYHAYYNWHFIWLNAGIVHFSVEDKSYEGKDTWFLSAYGRTYSGYDKFMEVRDTFEAYVDKERFDPICFNRVTKEGSTVGHHKYWFDYENKLIKTQTKKGKEKSFKDSVIVLKPCTADLLSMVYKARNIDYTKYQVNEKIPIRMIVDNKIYDLYIRYQGKEVVKNRDGRKFRCLKFSPLLVPGTIFESGEDMTVWVTDDYARVPIVVEAKVLIGSVKAVFVDALGLRNPMTAEVYD</sequence>
<evidence type="ECO:0008006" key="3">
    <source>
        <dbReference type="Google" id="ProtNLM"/>
    </source>
</evidence>
<dbReference type="Pfam" id="PF11306">
    <property type="entry name" value="DUF3108"/>
    <property type="match status" value="1"/>
</dbReference>
<evidence type="ECO:0000313" key="1">
    <source>
        <dbReference type="EMBL" id="GAF05176.1"/>
    </source>
</evidence>
<dbReference type="Proteomes" id="UP000019402">
    <property type="component" value="Unassembled WGS sequence"/>
</dbReference>
<evidence type="ECO:0000313" key="2">
    <source>
        <dbReference type="Proteomes" id="UP000019402"/>
    </source>
</evidence>
<dbReference type="STRING" id="869213.GCA_000517085_02728"/>
<dbReference type="RefSeq" id="WP_235208324.1">
    <property type="nucleotide sequence ID" value="NZ_BAMD01000072.1"/>
</dbReference>
<name>W7YKX9_9BACT</name>
<dbReference type="InterPro" id="IPR021457">
    <property type="entry name" value="DUF3108"/>
</dbReference>